<evidence type="ECO:0008006" key="4">
    <source>
        <dbReference type="Google" id="ProtNLM"/>
    </source>
</evidence>
<name>A0ABQ6E447_9GAMM</name>
<keyword evidence="1" id="KW-0175">Coiled coil</keyword>
<reference evidence="3" key="1">
    <citation type="journal article" date="2019" name="Int. J. Syst. Evol. Microbiol.">
        <title>The Global Catalogue of Microorganisms (GCM) 10K type strain sequencing project: providing services to taxonomists for standard genome sequencing and annotation.</title>
        <authorList>
            <consortium name="The Broad Institute Genomics Platform"/>
            <consortium name="The Broad Institute Genome Sequencing Center for Infectious Disease"/>
            <person name="Wu L."/>
            <person name="Ma J."/>
        </authorList>
    </citation>
    <scope>NUCLEOTIDE SEQUENCE [LARGE SCALE GENOMIC DNA]</scope>
    <source>
        <strain evidence="3">NBRC 103166</strain>
    </source>
</reference>
<organism evidence="2 3">
    <name type="scientific">Psychromonas marina</name>
    <dbReference type="NCBI Taxonomy" id="88364"/>
    <lineage>
        <taxon>Bacteria</taxon>
        <taxon>Pseudomonadati</taxon>
        <taxon>Pseudomonadota</taxon>
        <taxon>Gammaproteobacteria</taxon>
        <taxon>Alteromonadales</taxon>
        <taxon>Psychromonadaceae</taxon>
        <taxon>Psychromonas</taxon>
    </lineage>
</organism>
<proteinExistence type="predicted"/>
<dbReference type="EMBL" id="BSPQ01000016">
    <property type="protein sequence ID" value="GLS91973.1"/>
    <property type="molecule type" value="Genomic_DNA"/>
</dbReference>
<evidence type="ECO:0000313" key="2">
    <source>
        <dbReference type="EMBL" id="GLS91973.1"/>
    </source>
</evidence>
<dbReference type="Proteomes" id="UP001157353">
    <property type="component" value="Unassembled WGS sequence"/>
</dbReference>
<comment type="caution">
    <text evidence="2">The sequence shown here is derived from an EMBL/GenBank/DDBJ whole genome shotgun (WGS) entry which is preliminary data.</text>
</comment>
<protein>
    <recommendedName>
        <fullName evidence="4">Transcriptional regulator VspR</fullName>
    </recommendedName>
</protein>
<feature type="coiled-coil region" evidence="1">
    <location>
        <begin position="110"/>
        <end position="154"/>
    </location>
</feature>
<evidence type="ECO:0000256" key="1">
    <source>
        <dbReference type="SAM" id="Coils"/>
    </source>
</evidence>
<gene>
    <name evidence="2" type="ORF">GCM10007916_30430</name>
</gene>
<sequence length="183" mass="20974">MNVFLYSLLVTNNMNEFTVAEAKDALLANHPEFDDEVECRKFIYRQLTRSIEKGIIKRTDCFNSGSKQVIYSKTDKLLASSIVPIKRGTMASKVPPKNETVKVVENDTYKTELQKELMAYEIDLNTTLEEAKEYKRLLARFPDLKNKLQQHQSQAKDKSIKLLGKVHALQNLLGYTVTEHSTC</sequence>
<evidence type="ECO:0000313" key="3">
    <source>
        <dbReference type="Proteomes" id="UP001157353"/>
    </source>
</evidence>
<keyword evidence="3" id="KW-1185">Reference proteome</keyword>
<accession>A0ABQ6E447</accession>